<comment type="caution">
    <text evidence="3">The sequence shown here is derived from an EMBL/GenBank/DDBJ whole genome shotgun (WGS) entry which is preliminary data.</text>
</comment>
<gene>
    <name evidence="3" type="ORF">B9Z19DRAFT_1129965</name>
</gene>
<keyword evidence="1" id="KW-0175">Coiled coil</keyword>
<proteinExistence type="predicted"/>
<keyword evidence="4" id="KW-1185">Reference proteome</keyword>
<evidence type="ECO:0000313" key="4">
    <source>
        <dbReference type="Proteomes" id="UP000244722"/>
    </source>
</evidence>
<dbReference type="STRING" id="42251.A0A2T6ZL88"/>
<dbReference type="EMBL" id="NESQ01000194">
    <property type="protein sequence ID" value="PUU76252.1"/>
    <property type="molecule type" value="Genomic_DNA"/>
</dbReference>
<dbReference type="Proteomes" id="UP000244722">
    <property type="component" value="Unassembled WGS sequence"/>
</dbReference>
<sequence length="315" mass="35545">MDPLSQIPTTTVTENYKKSRNSDMPNALRMMVIPIDNTHFTATFEESRIPTSESESERKTCLQDESVQRQRLEARISALENMIQEASLQAKSQVLIPILVNQKRNSNMMLDSASDQLEEIETILNPHTCSSREKDHDVELAMHESPSTTASGHSIPTHTYMDKGKRPAYSMVARGPALVQARFKSTTIGMAQEFLTQSNVQSSRHHPTNPVGKNDSQNSASTPLYLAGVPKQAINIIKQELHSKPISVQGRHIRNMSWIDRQILELLDDSNHAESMKNRIVKYSNYTLRKSFDPLCAESFHWEGDIAPESKKAFL</sequence>
<evidence type="ECO:0000256" key="1">
    <source>
        <dbReference type="SAM" id="Coils"/>
    </source>
</evidence>
<feature type="coiled-coil region" evidence="1">
    <location>
        <begin position="62"/>
        <end position="89"/>
    </location>
</feature>
<organism evidence="3 4">
    <name type="scientific">Tuber borchii</name>
    <name type="common">White truffle</name>
    <dbReference type="NCBI Taxonomy" id="42251"/>
    <lineage>
        <taxon>Eukaryota</taxon>
        <taxon>Fungi</taxon>
        <taxon>Dikarya</taxon>
        <taxon>Ascomycota</taxon>
        <taxon>Pezizomycotina</taxon>
        <taxon>Pezizomycetes</taxon>
        <taxon>Pezizales</taxon>
        <taxon>Tuberaceae</taxon>
        <taxon>Tuber</taxon>
    </lineage>
</organism>
<reference evidence="3 4" key="1">
    <citation type="submission" date="2017-04" db="EMBL/GenBank/DDBJ databases">
        <title>Draft genome sequence of Tuber borchii Vittad., a whitish edible truffle.</title>
        <authorList>
            <consortium name="DOE Joint Genome Institute"/>
            <person name="Murat C."/>
            <person name="Kuo A."/>
            <person name="Barry K.W."/>
            <person name="Clum A."/>
            <person name="Dockter R.B."/>
            <person name="Fauchery L."/>
            <person name="Iotti M."/>
            <person name="Kohler A."/>
            <person name="Labutti K."/>
            <person name="Lindquist E.A."/>
            <person name="Lipzen A."/>
            <person name="Ohm R.A."/>
            <person name="Wang M."/>
            <person name="Grigoriev I.V."/>
            <person name="Zambonelli A."/>
            <person name="Martin F.M."/>
        </authorList>
    </citation>
    <scope>NUCLEOTIDE SEQUENCE [LARGE SCALE GENOMIC DNA]</scope>
    <source>
        <strain evidence="3 4">Tbo3840</strain>
    </source>
</reference>
<feature type="region of interest" description="Disordered" evidence="2">
    <location>
        <begin position="197"/>
        <end position="221"/>
    </location>
</feature>
<evidence type="ECO:0000256" key="2">
    <source>
        <dbReference type="SAM" id="MobiDB-lite"/>
    </source>
</evidence>
<name>A0A2T6ZL88_TUBBO</name>
<evidence type="ECO:0000313" key="3">
    <source>
        <dbReference type="EMBL" id="PUU76252.1"/>
    </source>
</evidence>
<dbReference type="OrthoDB" id="5500361at2759"/>
<protein>
    <submittedName>
        <fullName evidence="3">Uncharacterized protein</fullName>
    </submittedName>
</protein>
<accession>A0A2T6ZL88</accession>
<dbReference type="AlphaFoldDB" id="A0A2T6ZL88"/>